<evidence type="ECO:0000313" key="3">
    <source>
        <dbReference type="EMBL" id="KAL1587258.1"/>
    </source>
</evidence>
<dbReference type="InterPro" id="IPR001251">
    <property type="entry name" value="CRAL-TRIO_dom"/>
</dbReference>
<dbReference type="Pfam" id="PF03765">
    <property type="entry name" value="CRAL_TRIO_N"/>
    <property type="match status" value="1"/>
</dbReference>
<reference evidence="3 4" key="1">
    <citation type="journal article" date="2020" name="Microbiol. Resour. Announc.">
        <title>Draft Genome Sequence of a Cladosporium Species Isolated from the Mesophotic Ascidian Didemnum maculosum.</title>
        <authorList>
            <person name="Gioti A."/>
            <person name="Siaperas R."/>
            <person name="Nikolaivits E."/>
            <person name="Le Goff G."/>
            <person name="Ouazzani J."/>
            <person name="Kotoulas G."/>
            <person name="Topakas E."/>
        </authorList>
    </citation>
    <scope>NUCLEOTIDE SEQUENCE [LARGE SCALE GENOMIC DNA]</scope>
    <source>
        <strain evidence="3 4">TM138-S3</strain>
    </source>
</reference>
<dbReference type="InterPro" id="IPR036865">
    <property type="entry name" value="CRAL-TRIO_dom_sf"/>
</dbReference>
<dbReference type="SUPFAM" id="SSF46938">
    <property type="entry name" value="CRAL/TRIO N-terminal domain"/>
    <property type="match status" value="1"/>
</dbReference>
<name>A0AB34KQ44_9PEZI</name>
<evidence type="ECO:0000259" key="2">
    <source>
        <dbReference type="PROSITE" id="PS50191"/>
    </source>
</evidence>
<feature type="compositionally biased region" description="Pro residues" evidence="1">
    <location>
        <begin position="30"/>
        <end position="44"/>
    </location>
</feature>
<dbReference type="Pfam" id="PF00650">
    <property type="entry name" value="CRAL_TRIO"/>
    <property type="match status" value="1"/>
</dbReference>
<feature type="compositionally biased region" description="Low complexity" evidence="1">
    <location>
        <begin position="143"/>
        <end position="162"/>
    </location>
</feature>
<dbReference type="SUPFAM" id="SSF52087">
    <property type="entry name" value="CRAL/TRIO domain"/>
    <property type="match status" value="1"/>
</dbReference>
<dbReference type="SMART" id="SM01100">
    <property type="entry name" value="CRAL_TRIO_N"/>
    <property type="match status" value="1"/>
</dbReference>
<evidence type="ECO:0000313" key="4">
    <source>
        <dbReference type="Proteomes" id="UP000803884"/>
    </source>
</evidence>
<dbReference type="Gene3D" id="3.40.525.10">
    <property type="entry name" value="CRAL-TRIO lipid binding domain"/>
    <property type="match status" value="1"/>
</dbReference>
<dbReference type="GeneID" id="96005799"/>
<dbReference type="Proteomes" id="UP000803884">
    <property type="component" value="Unassembled WGS sequence"/>
</dbReference>
<protein>
    <recommendedName>
        <fullName evidence="2">CRAL-TRIO domain-containing protein</fullName>
    </recommendedName>
</protein>
<dbReference type="SMART" id="SM00516">
    <property type="entry name" value="SEC14"/>
    <property type="match status" value="1"/>
</dbReference>
<feature type="compositionally biased region" description="Polar residues" evidence="1">
    <location>
        <begin position="10"/>
        <end position="29"/>
    </location>
</feature>
<dbReference type="PANTHER" id="PTHR46590:SF1">
    <property type="entry name" value="PHOSPHATIDYLINOSITOL TRANSFER PROTEIN CSR1"/>
    <property type="match status" value="1"/>
</dbReference>
<feature type="domain" description="CRAL-TRIO" evidence="2">
    <location>
        <begin position="301"/>
        <end position="446"/>
    </location>
</feature>
<dbReference type="InterPro" id="IPR011074">
    <property type="entry name" value="CRAL/TRIO_N_dom"/>
</dbReference>
<dbReference type="CDD" id="cd00170">
    <property type="entry name" value="SEC14"/>
    <property type="match status" value="1"/>
</dbReference>
<dbReference type="InterPro" id="IPR052432">
    <property type="entry name" value="PITP/CRAL-TRIO"/>
</dbReference>
<dbReference type="PROSITE" id="PS50191">
    <property type="entry name" value="CRAL_TRIO"/>
    <property type="match status" value="1"/>
</dbReference>
<feature type="region of interest" description="Disordered" evidence="1">
    <location>
        <begin position="1"/>
        <end position="48"/>
    </location>
</feature>
<evidence type="ECO:0000256" key="1">
    <source>
        <dbReference type="SAM" id="MobiDB-lite"/>
    </source>
</evidence>
<organism evidence="3 4">
    <name type="scientific">Cladosporium halotolerans</name>
    <dbReference type="NCBI Taxonomy" id="1052096"/>
    <lineage>
        <taxon>Eukaryota</taxon>
        <taxon>Fungi</taxon>
        <taxon>Dikarya</taxon>
        <taxon>Ascomycota</taxon>
        <taxon>Pezizomycotina</taxon>
        <taxon>Dothideomycetes</taxon>
        <taxon>Dothideomycetidae</taxon>
        <taxon>Cladosporiales</taxon>
        <taxon>Cladosporiaceae</taxon>
        <taxon>Cladosporium</taxon>
    </lineage>
</organism>
<proteinExistence type="predicted"/>
<gene>
    <name evidence="3" type="ORF">WHR41_04355</name>
</gene>
<accession>A0AB34KQ44</accession>
<dbReference type="InterPro" id="IPR036273">
    <property type="entry name" value="CRAL/TRIO_N_dom_sf"/>
</dbReference>
<feature type="region of interest" description="Disordered" evidence="1">
    <location>
        <begin position="140"/>
        <end position="207"/>
    </location>
</feature>
<dbReference type="RefSeq" id="XP_069230363.1">
    <property type="nucleotide sequence ID" value="XM_069372961.1"/>
</dbReference>
<sequence>MFTRSLRPRTLTSALSTPRSLARQLHSQQPTPPLRASPSRAPPKNPKHAAVEPVAFVLAFTLSVGAAYALDRYTNTPASLDPPPAGASDPENKTLALQAQNYPNVMAPQMPPGRPGTLTPEQETKLKEMWAQTLEIFGVAPEGTSSNGAATPTTTPGTPDPSGDGKKPKSKGMKLFGRKNKDEGAGADGDNNDKHGQTKEFQQALASQKPEELREAFWSLVKHDHPDALLLRFLRARKWDVSAALVMFVSTLHWRSKEMNVEQIMYTGEERAFKDSKNGAGGDKKEGADFMAQLRMGKSFLHGLDKDGRPCCYVRVRLHKQGEQSEKSLEHFTVYTIETTRMMLKPPVDTATIVFDMSEFSLANMDYTPVKFMIKCFEANYPECLGSVLVYKSPWVFQGIWKVIRGWLDPVVANKVHFASNVDDLQQFIPRSQISKELGGDEDYTYKYPEPVEGENKQMEDTAAKEKILSEKTELVKSYEAETLSWVAGEDAGEGRMRLAQRLSENYWKLDPYVRARSMYDRSGVISEGGKLNFYPSSGGAKADAGGDGDLD</sequence>
<dbReference type="EMBL" id="JAAQHG020000011">
    <property type="protein sequence ID" value="KAL1587258.1"/>
    <property type="molecule type" value="Genomic_DNA"/>
</dbReference>
<dbReference type="PANTHER" id="PTHR46590">
    <property type="entry name" value="PHOSPHATIDYLINOSITOL TRANSFER PROTEIN CSR1-RELATED"/>
    <property type="match status" value="1"/>
</dbReference>
<feature type="compositionally biased region" description="Basic residues" evidence="1">
    <location>
        <begin position="168"/>
        <end position="178"/>
    </location>
</feature>
<keyword evidence="4" id="KW-1185">Reference proteome</keyword>
<dbReference type="AlphaFoldDB" id="A0AB34KQ44"/>
<comment type="caution">
    <text evidence="3">The sequence shown here is derived from an EMBL/GenBank/DDBJ whole genome shotgun (WGS) entry which is preliminary data.</text>
</comment>